<protein>
    <recommendedName>
        <fullName evidence="3">Disease resistance R13L4/SHOC-2-like LRR domain-containing protein</fullName>
    </recommendedName>
</protein>
<dbReference type="EMBL" id="VCGU01000009">
    <property type="protein sequence ID" value="TRY70515.1"/>
    <property type="molecule type" value="Genomic_DNA"/>
</dbReference>
<feature type="domain" description="Disease resistance R13L4/SHOC-2-like LRR" evidence="3">
    <location>
        <begin position="85"/>
        <end position="162"/>
    </location>
</feature>
<dbReference type="Proteomes" id="UP000318571">
    <property type="component" value="Chromosome 9"/>
</dbReference>
<dbReference type="SUPFAM" id="SSF52058">
    <property type="entry name" value="L domain-like"/>
    <property type="match status" value="1"/>
</dbReference>
<dbReference type="InterPro" id="IPR032675">
    <property type="entry name" value="LRR_dom_sf"/>
</dbReference>
<comment type="caution">
    <text evidence="4">The sequence shown here is derived from an EMBL/GenBank/DDBJ whole genome shotgun (WGS) entry which is preliminary data.</text>
</comment>
<dbReference type="GO" id="GO:0005737">
    <property type="term" value="C:cytoplasm"/>
    <property type="evidence" value="ECO:0007669"/>
    <property type="project" value="TreeGrafter"/>
</dbReference>
<gene>
    <name evidence="4" type="ORF">TCAL_10296</name>
</gene>
<dbReference type="SMART" id="SM00369">
    <property type="entry name" value="LRR_TYP"/>
    <property type="match status" value="6"/>
</dbReference>
<keyword evidence="1" id="KW-0433">Leucine-rich repeat</keyword>
<dbReference type="AlphaFoldDB" id="A0A553NYL2"/>
<dbReference type="Pfam" id="PF23598">
    <property type="entry name" value="LRR_14"/>
    <property type="match status" value="1"/>
</dbReference>
<dbReference type="InterPro" id="IPR001611">
    <property type="entry name" value="Leu-rich_rpt"/>
</dbReference>
<sequence length="465" mass="53404">MEVQDDFHESRLREVQSSYILHWNYRNLKCMPKELLDHGEHIQEIYLKENQIQAIPERLDRLSQLTNIYLFGNNLKEFPISLIGLKALRVLDLGGNGLEELPNDIGEMTGLQTLDLSTNLLRGLPPDIGKLVNLEYLVAYKNRLTSLPRTLSQWKALKSLQVSGNLLRELPKELEDCRNLTDIYVERNLLTHIPLNITTLPKLARLNASSNHLKYLPSLPFVSHPRLTFDFNHDLCHIPFHLGCFQTFLSYQTIHSLENQRCHIRWKFRNNGCFKSREKPKIKGGSIVKTVLNNENIFLHLPINQCCLFNGRDQVRFSNQTVPSLLELCLRYNFASFAQCQFRKDEISLLGLQIAERLPRERFAFNSLASLLPRNVIQLLRNGPQALCCEPKCTEVMFDWIVLAVIEVDLKGGIMTYLDEGEEESEAALSSIMFCSTSCLGKYLRQGPPSKLQSSLSESKYIELS</sequence>
<name>A0A553NYL2_TIGCA</name>
<evidence type="ECO:0000259" key="3">
    <source>
        <dbReference type="Pfam" id="PF23598"/>
    </source>
</evidence>
<proteinExistence type="predicted"/>
<keyword evidence="5" id="KW-1185">Reference proteome</keyword>
<dbReference type="SMART" id="SM00364">
    <property type="entry name" value="LRR_BAC"/>
    <property type="match status" value="5"/>
</dbReference>
<dbReference type="PANTHER" id="PTHR48051:SF42">
    <property type="entry name" value="LEUCINE-RICH REPEAT-CONTAINING PROTEIN 18-LIKE"/>
    <property type="match status" value="1"/>
</dbReference>
<accession>A0A553NYL2</accession>
<evidence type="ECO:0000256" key="2">
    <source>
        <dbReference type="ARBA" id="ARBA00022737"/>
    </source>
</evidence>
<dbReference type="InterPro" id="IPR050216">
    <property type="entry name" value="LRR_domain-containing"/>
</dbReference>
<dbReference type="PROSITE" id="PS51450">
    <property type="entry name" value="LRR"/>
    <property type="match status" value="1"/>
</dbReference>
<reference evidence="4 5" key="1">
    <citation type="journal article" date="2018" name="Nat. Ecol. Evol.">
        <title>Genomic signatures of mitonuclear coevolution across populations of Tigriopus californicus.</title>
        <authorList>
            <person name="Barreto F.S."/>
            <person name="Watson E.T."/>
            <person name="Lima T.G."/>
            <person name="Willett C.S."/>
            <person name="Edmands S."/>
            <person name="Li W."/>
            <person name="Burton R.S."/>
        </authorList>
    </citation>
    <scope>NUCLEOTIDE SEQUENCE [LARGE SCALE GENOMIC DNA]</scope>
    <source>
        <strain evidence="4 5">San Diego</strain>
    </source>
</reference>
<dbReference type="InterPro" id="IPR055414">
    <property type="entry name" value="LRR_R13L4/SHOC2-like"/>
</dbReference>
<keyword evidence="2" id="KW-0677">Repeat</keyword>
<dbReference type="STRING" id="6832.A0A553NYL2"/>
<evidence type="ECO:0000256" key="1">
    <source>
        <dbReference type="ARBA" id="ARBA00022614"/>
    </source>
</evidence>
<evidence type="ECO:0000313" key="4">
    <source>
        <dbReference type="EMBL" id="TRY70515.1"/>
    </source>
</evidence>
<evidence type="ECO:0000313" key="5">
    <source>
        <dbReference type="Proteomes" id="UP000318571"/>
    </source>
</evidence>
<dbReference type="PANTHER" id="PTHR48051">
    <property type="match status" value="1"/>
</dbReference>
<dbReference type="InterPro" id="IPR003591">
    <property type="entry name" value="Leu-rich_rpt_typical-subtyp"/>
</dbReference>
<dbReference type="Gene3D" id="3.80.10.10">
    <property type="entry name" value="Ribonuclease Inhibitor"/>
    <property type="match status" value="1"/>
</dbReference>
<organism evidence="4 5">
    <name type="scientific">Tigriopus californicus</name>
    <name type="common">Marine copepod</name>
    <dbReference type="NCBI Taxonomy" id="6832"/>
    <lineage>
        <taxon>Eukaryota</taxon>
        <taxon>Metazoa</taxon>
        <taxon>Ecdysozoa</taxon>
        <taxon>Arthropoda</taxon>
        <taxon>Crustacea</taxon>
        <taxon>Multicrustacea</taxon>
        <taxon>Hexanauplia</taxon>
        <taxon>Copepoda</taxon>
        <taxon>Harpacticoida</taxon>
        <taxon>Harpacticidae</taxon>
        <taxon>Tigriopus</taxon>
    </lineage>
</organism>